<dbReference type="EMBL" id="WUBL01000162">
    <property type="protein sequence ID" value="KAF2964187.1"/>
    <property type="molecule type" value="Genomic_DNA"/>
</dbReference>
<dbReference type="OrthoDB" id="407832at2759"/>
<reference evidence="1 2" key="1">
    <citation type="submission" date="2019-12" db="EMBL/GenBank/DDBJ databases">
        <title>Draft genome sequence of the ascomycete Xylaria multiplex DSM 110363.</title>
        <authorList>
            <person name="Buettner E."/>
            <person name="Kellner H."/>
        </authorList>
    </citation>
    <scope>NUCLEOTIDE SEQUENCE [LARGE SCALE GENOMIC DNA]</scope>
    <source>
        <strain evidence="1 2">DSM 110363</strain>
    </source>
</reference>
<organism evidence="1 2">
    <name type="scientific">Xylaria multiplex</name>
    <dbReference type="NCBI Taxonomy" id="323545"/>
    <lineage>
        <taxon>Eukaryota</taxon>
        <taxon>Fungi</taxon>
        <taxon>Dikarya</taxon>
        <taxon>Ascomycota</taxon>
        <taxon>Pezizomycotina</taxon>
        <taxon>Sordariomycetes</taxon>
        <taxon>Xylariomycetidae</taxon>
        <taxon>Xylariales</taxon>
        <taxon>Xylariaceae</taxon>
        <taxon>Xylaria</taxon>
    </lineage>
</organism>
<dbReference type="PANTHER" id="PTHR37563:SF2">
    <property type="entry name" value="PHYTANOYL-COA DIOXYGENASE FAMILY PROTEIN (AFU_ORTHOLOGUE AFUA_2G03330)"/>
    <property type="match status" value="1"/>
</dbReference>
<dbReference type="InParanoid" id="A0A7C8MN29"/>
<comment type="caution">
    <text evidence="1">The sequence shown here is derived from an EMBL/GenBank/DDBJ whole genome shotgun (WGS) entry which is preliminary data.</text>
</comment>
<dbReference type="InterPro" id="IPR051961">
    <property type="entry name" value="Fungal_Metabolite_Diox"/>
</dbReference>
<name>A0A7C8MN29_9PEZI</name>
<proteinExistence type="predicted"/>
<sequence length="316" mass="34627">MDPRSISTVIIPEEIRVTGICPQNITAVALKHLHESGIVVLRNAVTAASLDRLNTTMAPEAIRLAKIDGQHFNFGARCGNINQGPPLDDSLMLSDVWVNPFVLSVLAAMLGPYPVLHYACGNTALKAASNGRQPVHSDIEFPHPRFPFSLVVNIPLVDMMESNGATEVWLGSHTATTFDDQVQIPNQLDNLPTRAIFPALLDQRKTLSPPVRTCVSKGSIIIRDLRLWHAGMPNLTPSPRVMLAFVWQAGWWRGNGLVRLPVELRAKIYSWEKSSQCRIAAQWVEKVEDQQMDGVAASSTSLASSDLAILADLSQS</sequence>
<evidence type="ECO:0008006" key="3">
    <source>
        <dbReference type="Google" id="ProtNLM"/>
    </source>
</evidence>
<dbReference type="Pfam" id="PF05721">
    <property type="entry name" value="PhyH"/>
    <property type="match status" value="1"/>
</dbReference>
<dbReference type="InterPro" id="IPR008775">
    <property type="entry name" value="Phytyl_CoA_dOase-like"/>
</dbReference>
<accession>A0A7C8MN29</accession>
<protein>
    <recommendedName>
        <fullName evidence="3">Phytanoyl-CoA dioxygenase</fullName>
    </recommendedName>
</protein>
<keyword evidence="2" id="KW-1185">Reference proteome</keyword>
<dbReference type="Proteomes" id="UP000481858">
    <property type="component" value="Unassembled WGS sequence"/>
</dbReference>
<dbReference type="AlphaFoldDB" id="A0A7C8MN29"/>
<dbReference type="PANTHER" id="PTHR37563">
    <property type="entry name" value="PHYTANOYL-COA DIOXYGENASE FAMILY PROTEIN (AFU_ORTHOLOGUE AFUA_2G03330)"/>
    <property type="match status" value="1"/>
</dbReference>
<dbReference type="SUPFAM" id="SSF51197">
    <property type="entry name" value="Clavaminate synthase-like"/>
    <property type="match status" value="1"/>
</dbReference>
<evidence type="ECO:0000313" key="2">
    <source>
        <dbReference type="Proteomes" id="UP000481858"/>
    </source>
</evidence>
<dbReference type="Gene3D" id="2.60.120.620">
    <property type="entry name" value="q2cbj1_9rhob like domain"/>
    <property type="match status" value="1"/>
</dbReference>
<evidence type="ECO:0000313" key="1">
    <source>
        <dbReference type="EMBL" id="KAF2964187.1"/>
    </source>
</evidence>
<gene>
    <name evidence="1" type="ORF">GQX73_g9369</name>
</gene>